<dbReference type="EMBL" id="BLLF01000230">
    <property type="protein sequence ID" value="GFH09392.1"/>
    <property type="molecule type" value="Genomic_DNA"/>
</dbReference>
<feature type="non-terminal residue" evidence="2">
    <location>
        <position position="1"/>
    </location>
</feature>
<dbReference type="SUPFAM" id="SSF50249">
    <property type="entry name" value="Nucleic acid-binding proteins"/>
    <property type="match status" value="2"/>
</dbReference>
<keyword evidence="3" id="KW-1185">Reference proteome</keyword>
<dbReference type="InterPro" id="IPR003029">
    <property type="entry name" value="S1_domain"/>
</dbReference>
<sequence length="326" mass="35846">MQTTIPRTGSSALWHQAPPCKRYACLHARRAPSCLQAFKSQVSEVPQTSAAYQRLVKAKEDGEALEVTVRSCNTGGLLCVVLDVIGFMPYAELAASTTRVVPQTDMEYLIGQKLQAKVLEVDLTGEKKRVFLSEKQARRGEALQRLKVGDVMRGVVTGTAEYGAFVDLVDLPGVTGLVKKAELSWDRLVTADDAVQIGQQVTVKIIGLDAAKGRLTLSIRQLNEDPLKTTLDTVKWGPTKSVPTEVQQLVDRLSRCKGISQVMITRQAQDTHRISQELQVFMTRTEVSDGFVVVARLGPVLQELQLTTSLSRDDVKQILQGIFKDA</sequence>
<evidence type="ECO:0000313" key="2">
    <source>
        <dbReference type="EMBL" id="GFH09392.1"/>
    </source>
</evidence>
<proteinExistence type="predicted"/>
<dbReference type="Pfam" id="PF00575">
    <property type="entry name" value="S1"/>
    <property type="match status" value="2"/>
</dbReference>
<dbReference type="PANTHER" id="PTHR47559">
    <property type="entry name" value="OS03G0844900 PROTEIN"/>
    <property type="match status" value="1"/>
</dbReference>
<evidence type="ECO:0000259" key="1">
    <source>
        <dbReference type="PROSITE" id="PS50126"/>
    </source>
</evidence>
<dbReference type="GO" id="GO:0003676">
    <property type="term" value="F:nucleic acid binding"/>
    <property type="evidence" value="ECO:0007669"/>
    <property type="project" value="InterPro"/>
</dbReference>
<reference evidence="2 3" key="1">
    <citation type="submission" date="2020-02" db="EMBL/GenBank/DDBJ databases">
        <title>Draft genome sequence of Haematococcus lacustris strain NIES-144.</title>
        <authorList>
            <person name="Morimoto D."/>
            <person name="Nakagawa S."/>
            <person name="Yoshida T."/>
            <person name="Sawayama S."/>
        </authorList>
    </citation>
    <scope>NUCLEOTIDE SEQUENCE [LARGE SCALE GENOMIC DNA]</scope>
    <source>
        <strain evidence="2 3">NIES-144</strain>
    </source>
</reference>
<comment type="caution">
    <text evidence="2">The sequence shown here is derived from an EMBL/GenBank/DDBJ whole genome shotgun (WGS) entry which is preliminary data.</text>
</comment>
<accession>A0A699Z1Y3</accession>
<organism evidence="2 3">
    <name type="scientific">Haematococcus lacustris</name>
    <name type="common">Green alga</name>
    <name type="synonym">Haematococcus pluvialis</name>
    <dbReference type="NCBI Taxonomy" id="44745"/>
    <lineage>
        <taxon>Eukaryota</taxon>
        <taxon>Viridiplantae</taxon>
        <taxon>Chlorophyta</taxon>
        <taxon>core chlorophytes</taxon>
        <taxon>Chlorophyceae</taxon>
        <taxon>CS clade</taxon>
        <taxon>Chlamydomonadales</taxon>
        <taxon>Haematococcaceae</taxon>
        <taxon>Haematococcus</taxon>
    </lineage>
</organism>
<dbReference type="InterPro" id="IPR012340">
    <property type="entry name" value="NA-bd_OB-fold"/>
</dbReference>
<feature type="domain" description="S1 motif" evidence="1">
    <location>
        <begin position="149"/>
        <end position="220"/>
    </location>
</feature>
<gene>
    <name evidence="2" type="ORF">HaLaN_04517</name>
</gene>
<dbReference type="SMART" id="SM00316">
    <property type="entry name" value="S1"/>
    <property type="match status" value="2"/>
</dbReference>
<name>A0A699Z1Y3_HAELA</name>
<protein>
    <recommendedName>
        <fullName evidence="1">S1 motif domain-containing protein</fullName>
    </recommendedName>
</protein>
<dbReference type="PANTHER" id="PTHR47559:SF1">
    <property type="entry name" value="OS03G0844900 PROTEIN"/>
    <property type="match status" value="1"/>
</dbReference>
<dbReference type="Gene3D" id="2.40.50.140">
    <property type="entry name" value="Nucleic acid-binding proteins"/>
    <property type="match status" value="2"/>
</dbReference>
<dbReference type="AlphaFoldDB" id="A0A699Z1Y3"/>
<dbReference type="PROSITE" id="PS50126">
    <property type="entry name" value="S1"/>
    <property type="match status" value="2"/>
</dbReference>
<dbReference type="InterPro" id="IPR052757">
    <property type="entry name" value="Ribosomal_protein_S1"/>
</dbReference>
<evidence type="ECO:0000313" key="3">
    <source>
        <dbReference type="Proteomes" id="UP000485058"/>
    </source>
</evidence>
<feature type="domain" description="S1 motif" evidence="1">
    <location>
        <begin position="62"/>
        <end position="135"/>
    </location>
</feature>
<dbReference type="Proteomes" id="UP000485058">
    <property type="component" value="Unassembled WGS sequence"/>
</dbReference>